<evidence type="ECO:0000256" key="1">
    <source>
        <dbReference type="SAM" id="SignalP"/>
    </source>
</evidence>
<organism evidence="2 3">
    <name type="scientific">Sphingomonas arvum</name>
    <dbReference type="NCBI Taxonomy" id="2992113"/>
    <lineage>
        <taxon>Bacteria</taxon>
        <taxon>Pseudomonadati</taxon>
        <taxon>Pseudomonadota</taxon>
        <taxon>Alphaproteobacteria</taxon>
        <taxon>Sphingomonadales</taxon>
        <taxon>Sphingomonadaceae</taxon>
        <taxon>Sphingomonas</taxon>
    </lineage>
</organism>
<feature type="chain" id="PRO_5046940370" evidence="1">
    <location>
        <begin position="19"/>
        <end position="409"/>
    </location>
</feature>
<sequence>MRRLLLLLSIFLATPALAADPAVQGSSEALATDAAAYAAAHGVPQAEALHRLRLQLASVGIADRLRVQYAGRLAGLFIEHTPDWRLVVLLAGEVPTQDLLLGSADLRVPVQIRGGGAATRTAVLTAIDAHRQQLAALVPGLRGMGADPRAGALLVFQRASAAVRPTAEVEAELTGVAGVPVRLRLISANFDNATATGGGRVVGASGGHNWICTTGFVVTAGNNRGITTAAHCPDGLSYRGPDGEERLLTMVGSWGAGARDVQVMAGAGSGPALFFADTARAVARPVTGWLTRPMTRSGDWVCKRGEASGASCSEIELTDFAPPGELCGGLCSASWVTVKGPTCRRGDSGAPVFIGTTALGLLKGGAFVENDGCAFYYYMSLDYLPEQWRVVRTGTDVRSAPEPLATDAG</sequence>
<evidence type="ECO:0000313" key="3">
    <source>
        <dbReference type="Proteomes" id="UP001526246"/>
    </source>
</evidence>
<dbReference type="InterPro" id="IPR043504">
    <property type="entry name" value="Peptidase_S1_PA_chymotrypsin"/>
</dbReference>
<proteinExistence type="predicted"/>
<name>A0ABT3JGJ0_9SPHN</name>
<protein>
    <submittedName>
        <fullName evidence="2">S1 family peptidase</fullName>
    </submittedName>
</protein>
<feature type="signal peptide" evidence="1">
    <location>
        <begin position="1"/>
        <end position="18"/>
    </location>
</feature>
<dbReference type="Gene3D" id="2.40.10.10">
    <property type="entry name" value="Trypsin-like serine proteases"/>
    <property type="match status" value="2"/>
</dbReference>
<evidence type="ECO:0000313" key="2">
    <source>
        <dbReference type="EMBL" id="MCW3798197.1"/>
    </source>
</evidence>
<keyword evidence="1" id="KW-0732">Signal</keyword>
<gene>
    <name evidence="2" type="ORF">OMW55_10310</name>
</gene>
<keyword evidence="3" id="KW-1185">Reference proteome</keyword>
<reference evidence="2 3" key="1">
    <citation type="submission" date="2022-10" db="EMBL/GenBank/DDBJ databases">
        <title>Sphingomonas sp.</title>
        <authorList>
            <person name="Jin C."/>
        </authorList>
    </citation>
    <scope>NUCLEOTIDE SEQUENCE [LARGE SCALE GENOMIC DNA]</scope>
    <source>
        <strain evidence="2 3">BN140010</strain>
    </source>
</reference>
<dbReference type="Proteomes" id="UP001526246">
    <property type="component" value="Unassembled WGS sequence"/>
</dbReference>
<dbReference type="RefSeq" id="WP_264882925.1">
    <property type="nucleotide sequence ID" value="NZ_JAPDOB010000002.1"/>
</dbReference>
<comment type="caution">
    <text evidence="2">The sequence shown here is derived from an EMBL/GenBank/DDBJ whole genome shotgun (WGS) entry which is preliminary data.</text>
</comment>
<dbReference type="SUPFAM" id="SSF50494">
    <property type="entry name" value="Trypsin-like serine proteases"/>
    <property type="match status" value="1"/>
</dbReference>
<accession>A0ABT3JGJ0</accession>
<dbReference type="EMBL" id="JAPDOB010000002">
    <property type="protein sequence ID" value="MCW3798197.1"/>
    <property type="molecule type" value="Genomic_DNA"/>
</dbReference>
<dbReference type="InterPro" id="IPR009003">
    <property type="entry name" value="Peptidase_S1_PA"/>
</dbReference>